<dbReference type="AlphaFoldDB" id="J9ZAJ5"/>
<evidence type="ECO:0000313" key="1">
    <source>
        <dbReference type="EMBL" id="AFS53565.1"/>
    </source>
</evidence>
<proteinExistence type="predicted"/>
<dbReference type="GO" id="GO:0032259">
    <property type="term" value="P:methylation"/>
    <property type="evidence" value="ECO:0007669"/>
    <property type="project" value="UniProtKB-KW"/>
</dbReference>
<dbReference type="HOGENOM" id="CLU_077876_1_0_0"/>
<dbReference type="Proteomes" id="UP000006177">
    <property type="component" value="Chromosome"/>
</dbReference>
<name>J9ZAJ5_LEPFM</name>
<reference evidence="1 2" key="1">
    <citation type="journal article" date="2011" name="J. Microbiol.">
        <title>Complete genome of Leptospirillum ferriphilum ML-04 provides insight into its physiology and environmental adaptation.</title>
        <authorList>
            <person name="Mi S."/>
            <person name="Song J."/>
            <person name="Lin J."/>
            <person name="Che Y."/>
            <person name="Zheng H."/>
            <person name="Lin J."/>
        </authorList>
    </citation>
    <scope>NUCLEOTIDE SEQUENCE [LARGE SCALE GENOMIC DNA]</scope>
    <source>
        <strain evidence="1 2">ML-04</strain>
    </source>
</reference>
<sequence length="280" mass="32382">MNAHDLLLLMVFGYDTQFQRTILQTPVFKKGTWRFPSLPGESPYEKRRRRRNEMGFRLQEVVPWGRSYAEYRDMFALTRTDLKKDILGCADGPANFNAEQSKKGGTVISVDPLYRFSAGEIKDQIDKVFETVLDQTRKNAGEFVWKTISSVEALGEIRRRAMNDFLDDYTHGKEAGRYRDHSLPTLPFPDQSFGMALCSHYLFLYSAHLSLDFHRQSLRELARVAKDVRVFPLLELGAVPSRHLDEVCRLLSEDGLRVHIERVPYEFQRGGNHMLCIRSS</sequence>
<dbReference type="GO" id="GO:0008168">
    <property type="term" value="F:methyltransferase activity"/>
    <property type="evidence" value="ECO:0007669"/>
    <property type="project" value="UniProtKB-KW"/>
</dbReference>
<dbReference type="EMBL" id="CP002919">
    <property type="protein sequence ID" value="AFS53565.1"/>
    <property type="molecule type" value="Genomic_DNA"/>
</dbReference>
<dbReference type="STRING" id="1048260.LFML04_1340"/>
<keyword evidence="1" id="KW-0489">Methyltransferase</keyword>
<accession>J9ZAJ5</accession>
<dbReference type="PATRIC" id="fig|1048260.3.peg.1452"/>
<organism evidence="1 2">
    <name type="scientific">Leptospirillum ferriphilum (strain ML-04)</name>
    <dbReference type="NCBI Taxonomy" id="1048260"/>
    <lineage>
        <taxon>Bacteria</taxon>
        <taxon>Pseudomonadati</taxon>
        <taxon>Nitrospirota</taxon>
        <taxon>Nitrospiria</taxon>
        <taxon>Nitrospirales</taxon>
        <taxon>Nitrospiraceae</taxon>
        <taxon>Leptospirillum</taxon>
    </lineage>
</organism>
<dbReference type="KEGG" id="lfi:LFML04_1340"/>
<gene>
    <name evidence="1" type="ordered locus">LFML04_1340</name>
</gene>
<keyword evidence="1" id="KW-0808">Transferase</keyword>
<evidence type="ECO:0000313" key="2">
    <source>
        <dbReference type="Proteomes" id="UP000006177"/>
    </source>
</evidence>
<protein>
    <submittedName>
        <fullName evidence="1">SAM-dependent methyltransferase</fullName>
    </submittedName>
</protein>